<dbReference type="Pfam" id="PF22974">
    <property type="entry name" value="DUF7029"/>
    <property type="match status" value="1"/>
</dbReference>
<dbReference type="Proteomes" id="UP000799439">
    <property type="component" value="Unassembled WGS sequence"/>
</dbReference>
<feature type="compositionally biased region" description="Low complexity" evidence="1">
    <location>
        <begin position="152"/>
        <end position="190"/>
    </location>
</feature>
<proteinExistence type="predicted"/>
<feature type="compositionally biased region" description="Low complexity" evidence="1">
    <location>
        <begin position="202"/>
        <end position="241"/>
    </location>
</feature>
<dbReference type="InterPro" id="IPR054293">
    <property type="entry name" value="DUF7029"/>
</dbReference>
<accession>A0A9P4MJQ6</accession>
<evidence type="ECO:0000313" key="4">
    <source>
        <dbReference type="EMBL" id="KAF2155473.1"/>
    </source>
</evidence>
<feature type="signal peptide" evidence="2">
    <location>
        <begin position="1"/>
        <end position="17"/>
    </location>
</feature>
<protein>
    <recommendedName>
        <fullName evidence="3">DUF7029 domain-containing protein</fullName>
    </recommendedName>
</protein>
<gene>
    <name evidence="4" type="ORF">K461DRAFT_113769</name>
</gene>
<sequence>MHAWILVFGFLATAVVALESRAVSACSNYGDNIRLVKKHVRHSMYFCQYYLGVQQTHSPLPAQNATVLATACQCILKEAHIKLPSGQHQAPKLPALSSVACNAKYVKTLTAEFTYPKAFCSYMATLGRSYTPIQGLTATGVLQGCKCILPSSSTTTRKSTSATTRKITSKSVLTSARSTTTSPRRTPASTMGTSISSVAHATTTFRRSSTPLPSTSFPLSHSPTSRTSRATSGTPISSSATSSSVASLVPATNAAVDRSNLANLKPSKLLRLFYAEEAQVRQKRTTSTIAIIDFDMLYDAIDLENSTYISAVVCSAAKGTLSFAATGDAAINAINNWPQELVLITNTCACNNATDRGVYVSQGWTSNDRLYHFNVVRSNMTAVAETMKITYGVLPDTTVDVPVCPTASSSSAFTMPTSFDDLSPGAQAILAAVVSNFNYAGPGVVDMSIPATSSTITVPTLSPTAKLSPADDAALQFAGLDPPSHFADDAASAFADTCGAKGTGNLDAPTSSTKNSTTSLSKRNFDWDLAGEIGSGLCKAAVVIGSKGEEDGDECDGIEDGAKLVGCLANACYKFTTSTTYITTTVITGYRYDFDDNWSADTFYPDNSVVLQFGDGSTLSCVHCALNMSKIVVLGEITTVIATGEVTAATILVSEATTAQMIMELKTKQALQYQWDASVSTLHLDAVNVANLFTITPTVVVAFGAYFKTNSAVNATAGAALTWNNASVDVNVNTYQVSNPNGWQPSIAITYPAFATDSSLTFSPYIRRTYNITFLYLGNQLSSTLSFGSQTAINFQGDFLDAPAGTCKANQLRLQAKAGNKQTLTFPGVGTLLLNEQIGKEPDLCLNIPAQTPSRNDISALSQIGQDFCTSYIEYIPSTIGVYTTAQVTVPTTSFITDMITVVSTPTSTATTTTTLLITQTHVTQVFSTGTASGLQSLASQYLKREQFDYGAFRPTASAGLRRRSVPTPALVSNWPATEIAYACSLLATGTVTSTFTTSTATVTSGTVNVTRTSYVPAVGTPYTTTSVSTRYEWETVTSASSTVTLASACPLQTQESCFTLIGHGRPGIEGRSLGVYADIDVPSFNIPATTFYIDCDGALVSLPDQRVLSSSTTSDFLSFLNRADATSAASCTKDVVQKTVSCSLGSSNLMWIPEFNDYWNILYSEVTPRNDPRLFMPMWTPSSANVSANNTITSYPIRFTYAEATCPCGTPAAASVDVYKSSAPNCPSGDGTTYQTPDGEWWQVQCFTDYCCSSIAQVAAKTLAECIGYCAMYGLCYGVTYVPPNAPARSDIGCVLKPSIGSPQRAGWDDDPSSVVISAIRLTVEKLPHAGAGGG</sequence>
<dbReference type="OrthoDB" id="3565477at2759"/>
<feature type="chain" id="PRO_5040510809" description="DUF7029 domain-containing protein" evidence="2">
    <location>
        <begin position="18"/>
        <end position="1336"/>
    </location>
</feature>
<feature type="domain" description="DUF7029" evidence="3">
    <location>
        <begin position="295"/>
        <end position="387"/>
    </location>
</feature>
<reference evidence="4" key="1">
    <citation type="journal article" date="2020" name="Stud. Mycol.">
        <title>101 Dothideomycetes genomes: a test case for predicting lifestyles and emergence of pathogens.</title>
        <authorList>
            <person name="Haridas S."/>
            <person name="Albert R."/>
            <person name="Binder M."/>
            <person name="Bloem J."/>
            <person name="Labutti K."/>
            <person name="Salamov A."/>
            <person name="Andreopoulos B."/>
            <person name="Baker S."/>
            <person name="Barry K."/>
            <person name="Bills G."/>
            <person name="Bluhm B."/>
            <person name="Cannon C."/>
            <person name="Castanera R."/>
            <person name="Culley D."/>
            <person name="Daum C."/>
            <person name="Ezra D."/>
            <person name="Gonzalez J."/>
            <person name="Henrissat B."/>
            <person name="Kuo A."/>
            <person name="Liang C."/>
            <person name="Lipzen A."/>
            <person name="Lutzoni F."/>
            <person name="Magnuson J."/>
            <person name="Mondo S."/>
            <person name="Nolan M."/>
            <person name="Ohm R."/>
            <person name="Pangilinan J."/>
            <person name="Park H.-J."/>
            <person name="Ramirez L."/>
            <person name="Alfaro M."/>
            <person name="Sun H."/>
            <person name="Tritt A."/>
            <person name="Yoshinaga Y."/>
            <person name="Zwiers L.-H."/>
            <person name="Turgeon B."/>
            <person name="Goodwin S."/>
            <person name="Spatafora J."/>
            <person name="Crous P."/>
            <person name="Grigoriev I."/>
        </authorList>
    </citation>
    <scope>NUCLEOTIDE SEQUENCE</scope>
    <source>
        <strain evidence="4">CBS 260.36</strain>
    </source>
</reference>
<evidence type="ECO:0000256" key="2">
    <source>
        <dbReference type="SAM" id="SignalP"/>
    </source>
</evidence>
<comment type="caution">
    <text evidence="4">The sequence shown here is derived from an EMBL/GenBank/DDBJ whole genome shotgun (WGS) entry which is preliminary data.</text>
</comment>
<evidence type="ECO:0000313" key="5">
    <source>
        <dbReference type="Proteomes" id="UP000799439"/>
    </source>
</evidence>
<evidence type="ECO:0000259" key="3">
    <source>
        <dbReference type="Pfam" id="PF22974"/>
    </source>
</evidence>
<feature type="region of interest" description="Disordered" evidence="1">
    <location>
        <begin position="152"/>
        <end position="241"/>
    </location>
</feature>
<name>A0A9P4MJQ6_9PEZI</name>
<keyword evidence="2" id="KW-0732">Signal</keyword>
<feature type="compositionally biased region" description="Polar residues" evidence="1">
    <location>
        <begin position="191"/>
        <end position="201"/>
    </location>
</feature>
<dbReference type="EMBL" id="ML996083">
    <property type="protein sequence ID" value="KAF2155473.1"/>
    <property type="molecule type" value="Genomic_DNA"/>
</dbReference>
<organism evidence="4 5">
    <name type="scientific">Myriangium duriaei CBS 260.36</name>
    <dbReference type="NCBI Taxonomy" id="1168546"/>
    <lineage>
        <taxon>Eukaryota</taxon>
        <taxon>Fungi</taxon>
        <taxon>Dikarya</taxon>
        <taxon>Ascomycota</taxon>
        <taxon>Pezizomycotina</taxon>
        <taxon>Dothideomycetes</taxon>
        <taxon>Dothideomycetidae</taxon>
        <taxon>Myriangiales</taxon>
        <taxon>Myriangiaceae</taxon>
        <taxon>Myriangium</taxon>
    </lineage>
</organism>
<evidence type="ECO:0000256" key="1">
    <source>
        <dbReference type="SAM" id="MobiDB-lite"/>
    </source>
</evidence>
<keyword evidence="5" id="KW-1185">Reference proteome</keyword>